<dbReference type="InterPro" id="IPR011324">
    <property type="entry name" value="Cytotoxic_necrot_fac-like_cat"/>
</dbReference>
<reference evidence="11 12" key="1">
    <citation type="submission" date="2021-01" db="EMBL/GenBank/DDBJ databases">
        <title>Chryseolinea sp. Jin1 Genome sequencing and assembly.</title>
        <authorList>
            <person name="Kim I."/>
        </authorList>
    </citation>
    <scope>NUCLEOTIDE SEQUENCE [LARGE SCALE GENOMIC DNA]</scope>
    <source>
        <strain evidence="11 12">Jin1</strain>
    </source>
</reference>
<dbReference type="Gene3D" id="3.60.140.10">
    <property type="entry name" value="CNF1/YfiH-like putative cysteine hydrolases"/>
    <property type="match status" value="1"/>
</dbReference>
<keyword evidence="5" id="KW-0378">Hydrolase</keyword>
<dbReference type="NCBIfam" id="TIGR00726">
    <property type="entry name" value="peptidoglycan editing factor PgeF"/>
    <property type="match status" value="1"/>
</dbReference>
<evidence type="ECO:0000256" key="1">
    <source>
        <dbReference type="ARBA" id="ARBA00000553"/>
    </source>
</evidence>
<evidence type="ECO:0000256" key="9">
    <source>
        <dbReference type="ARBA" id="ARBA00049893"/>
    </source>
</evidence>
<keyword evidence="3" id="KW-0808">Transferase</keyword>
<evidence type="ECO:0000256" key="4">
    <source>
        <dbReference type="ARBA" id="ARBA00022723"/>
    </source>
</evidence>
<keyword evidence="12" id="KW-1185">Reference proteome</keyword>
<dbReference type="SUPFAM" id="SSF64438">
    <property type="entry name" value="CNF1/YfiH-like putative cysteine hydrolases"/>
    <property type="match status" value="1"/>
</dbReference>
<dbReference type="InterPro" id="IPR003730">
    <property type="entry name" value="Cu_polyphenol_OxRdtase"/>
</dbReference>
<comment type="catalytic activity">
    <reaction evidence="7">
        <text>adenosine + H2O + H(+) = inosine + NH4(+)</text>
        <dbReference type="Rhea" id="RHEA:24408"/>
        <dbReference type="ChEBI" id="CHEBI:15377"/>
        <dbReference type="ChEBI" id="CHEBI:15378"/>
        <dbReference type="ChEBI" id="CHEBI:16335"/>
        <dbReference type="ChEBI" id="CHEBI:17596"/>
        <dbReference type="ChEBI" id="CHEBI:28938"/>
        <dbReference type="EC" id="3.5.4.4"/>
    </reaction>
    <physiologicalReaction direction="left-to-right" evidence="7">
        <dbReference type="Rhea" id="RHEA:24409"/>
    </physiologicalReaction>
</comment>
<evidence type="ECO:0000256" key="5">
    <source>
        <dbReference type="ARBA" id="ARBA00022801"/>
    </source>
</evidence>
<comment type="catalytic activity">
    <reaction evidence="1">
        <text>inosine + phosphate = alpha-D-ribose 1-phosphate + hypoxanthine</text>
        <dbReference type="Rhea" id="RHEA:27646"/>
        <dbReference type="ChEBI" id="CHEBI:17368"/>
        <dbReference type="ChEBI" id="CHEBI:17596"/>
        <dbReference type="ChEBI" id="CHEBI:43474"/>
        <dbReference type="ChEBI" id="CHEBI:57720"/>
        <dbReference type="EC" id="2.4.2.1"/>
    </reaction>
    <physiologicalReaction direction="left-to-right" evidence="1">
        <dbReference type="Rhea" id="RHEA:27647"/>
    </physiologicalReaction>
</comment>
<dbReference type="Pfam" id="PF02578">
    <property type="entry name" value="Cu-oxidase_4"/>
    <property type="match status" value="1"/>
</dbReference>
<comment type="similarity">
    <text evidence="2 10">Belongs to the purine nucleoside phosphorylase YfiH/LACC1 family.</text>
</comment>
<keyword evidence="6" id="KW-0862">Zinc</keyword>
<dbReference type="RefSeq" id="WP_202007586.1">
    <property type="nucleotide sequence ID" value="NZ_JAERRB010000001.1"/>
</dbReference>
<proteinExistence type="inferred from homology"/>
<dbReference type="PANTHER" id="PTHR30616">
    <property type="entry name" value="UNCHARACTERIZED PROTEIN YFIH"/>
    <property type="match status" value="1"/>
</dbReference>
<dbReference type="InterPro" id="IPR038371">
    <property type="entry name" value="Cu_polyphenol_OxRdtase_sf"/>
</dbReference>
<evidence type="ECO:0000313" key="12">
    <source>
        <dbReference type="Proteomes" id="UP000613030"/>
    </source>
</evidence>
<comment type="caution">
    <text evidence="11">The sequence shown here is derived from an EMBL/GenBank/DDBJ whole genome shotgun (WGS) entry which is preliminary data.</text>
</comment>
<dbReference type="PANTHER" id="PTHR30616:SF2">
    <property type="entry name" value="PURINE NUCLEOSIDE PHOSPHORYLASE LACC1"/>
    <property type="match status" value="1"/>
</dbReference>
<evidence type="ECO:0000256" key="7">
    <source>
        <dbReference type="ARBA" id="ARBA00047989"/>
    </source>
</evidence>
<comment type="catalytic activity">
    <reaction evidence="8">
        <text>adenosine + phosphate = alpha-D-ribose 1-phosphate + adenine</text>
        <dbReference type="Rhea" id="RHEA:27642"/>
        <dbReference type="ChEBI" id="CHEBI:16335"/>
        <dbReference type="ChEBI" id="CHEBI:16708"/>
        <dbReference type="ChEBI" id="CHEBI:43474"/>
        <dbReference type="ChEBI" id="CHEBI:57720"/>
        <dbReference type="EC" id="2.4.2.1"/>
    </reaction>
    <physiologicalReaction direction="left-to-right" evidence="8">
        <dbReference type="Rhea" id="RHEA:27643"/>
    </physiologicalReaction>
</comment>
<accession>A0ABS1KLL1</accession>
<evidence type="ECO:0000256" key="2">
    <source>
        <dbReference type="ARBA" id="ARBA00007353"/>
    </source>
</evidence>
<dbReference type="CDD" id="cd16833">
    <property type="entry name" value="YfiH"/>
    <property type="match status" value="1"/>
</dbReference>
<evidence type="ECO:0000256" key="3">
    <source>
        <dbReference type="ARBA" id="ARBA00022679"/>
    </source>
</evidence>
<dbReference type="Proteomes" id="UP000613030">
    <property type="component" value="Unassembled WGS sequence"/>
</dbReference>
<organism evidence="11 12">
    <name type="scientific">Chryseolinea lacunae</name>
    <dbReference type="NCBI Taxonomy" id="2801331"/>
    <lineage>
        <taxon>Bacteria</taxon>
        <taxon>Pseudomonadati</taxon>
        <taxon>Bacteroidota</taxon>
        <taxon>Cytophagia</taxon>
        <taxon>Cytophagales</taxon>
        <taxon>Fulvivirgaceae</taxon>
        <taxon>Chryseolinea</taxon>
    </lineage>
</organism>
<comment type="catalytic activity">
    <reaction evidence="9">
        <text>S-methyl-5'-thioadenosine + phosphate = 5-(methylsulfanyl)-alpha-D-ribose 1-phosphate + adenine</text>
        <dbReference type="Rhea" id="RHEA:11852"/>
        <dbReference type="ChEBI" id="CHEBI:16708"/>
        <dbReference type="ChEBI" id="CHEBI:17509"/>
        <dbReference type="ChEBI" id="CHEBI:43474"/>
        <dbReference type="ChEBI" id="CHEBI:58533"/>
        <dbReference type="EC" id="2.4.2.28"/>
    </reaction>
    <physiologicalReaction direction="left-to-right" evidence="9">
        <dbReference type="Rhea" id="RHEA:11853"/>
    </physiologicalReaction>
</comment>
<evidence type="ECO:0000256" key="8">
    <source>
        <dbReference type="ARBA" id="ARBA00048968"/>
    </source>
</evidence>
<gene>
    <name evidence="11" type="primary">pgeF</name>
    <name evidence="11" type="ORF">JI741_03955</name>
</gene>
<protein>
    <recommendedName>
        <fullName evidence="10">Purine nucleoside phosphorylase</fullName>
    </recommendedName>
</protein>
<evidence type="ECO:0000313" key="11">
    <source>
        <dbReference type="EMBL" id="MBL0740354.1"/>
    </source>
</evidence>
<keyword evidence="4" id="KW-0479">Metal-binding</keyword>
<sequence>MKRIQINKLHLWQFDTLTKENGIRHFVTDRSTNENGAEFTLSYSSTPDKDLVRRNRHLLADAMGVADDRLYMPSQIHKTNIVRVTSQTPKETLLDTDALISNERGVCIAVMSADCVPIVLFDRTNNAVGAVHSGWRGTVAHILEKTLHAMHEAFGTTGADLVAGIGPSVSQDAYEVGEEVVTSVHAAFGHESGLMIPQPEAKAKLDLWRANELQLLAFGVAPHNIEISNLCSVKNNVHFFSARKGDAGRFAAGIMLV</sequence>
<evidence type="ECO:0000256" key="6">
    <source>
        <dbReference type="ARBA" id="ARBA00022833"/>
    </source>
</evidence>
<name>A0ABS1KLL1_9BACT</name>
<dbReference type="EMBL" id="JAERRB010000001">
    <property type="protein sequence ID" value="MBL0740354.1"/>
    <property type="molecule type" value="Genomic_DNA"/>
</dbReference>
<evidence type="ECO:0000256" key="10">
    <source>
        <dbReference type="RuleBase" id="RU361274"/>
    </source>
</evidence>